<dbReference type="Gene3D" id="3.40.50.2000">
    <property type="entry name" value="Glycogen Phosphorylase B"/>
    <property type="match status" value="1"/>
</dbReference>
<organism evidence="4 5">
    <name type="scientific">Maridesulfovibrio salexigens (strain ATCC 14822 / DSM 2638 / NCIMB 8403 / VKM B-1763)</name>
    <name type="common">Desulfovibrio salexigens</name>
    <dbReference type="NCBI Taxonomy" id="526222"/>
    <lineage>
        <taxon>Bacteria</taxon>
        <taxon>Pseudomonadati</taxon>
        <taxon>Thermodesulfobacteriota</taxon>
        <taxon>Desulfovibrionia</taxon>
        <taxon>Desulfovibrionales</taxon>
        <taxon>Desulfovibrionaceae</taxon>
        <taxon>Maridesulfovibrio</taxon>
    </lineage>
</organism>
<gene>
    <name evidence="4" type="ordered locus">Desal_3633</name>
</gene>
<dbReference type="SUPFAM" id="SSF53756">
    <property type="entry name" value="UDP-Glycosyltransferase/glycogen phosphorylase"/>
    <property type="match status" value="1"/>
</dbReference>
<dbReference type="STRING" id="526222.Desal_3633"/>
<evidence type="ECO:0000259" key="3">
    <source>
        <dbReference type="Pfam" id="PF04101"/>
    </source>
</evidence>
<dbReference type="EMBL" id="CP001649">
    <property type="protein sequence ID" value="ACS81679.1"/>
    <property type="molecule type" value="Genomic_DNA"/>
</dbReference>
<evidence type="ECO:0000313" key="5">
    <source>
        <dbReference type="Proteomes" id="UP000002601"/>
    </source>
</evidence>
<protein>
    <submittedName>
        <fullName evidence="4">Glycosyltransferase 28 domain protein</fullName>
    </submittedName>
</protein>
<feature type="domain" description="Glycosyl transferase family 28 C-terminal" evidence="3">
    <location>
        <begin position="190"/>
        <end position="337"/>
    </location>
</feature>
<dbReference type="InterPro" id="IPR007235">
    <property type="entry name" value="Glyco_trans_28_C"/>
</dbReference>
<dbReference type="GO" id="GO:0016758">
    <property type="term" value="F:hexosyltransferase activity"/>
    <property type="evidence" value="ECO:0007669"/>
    <property type="project" value="InterPro"/>
</dbReference>
<dbReference type="InterPro" id="IPR020023">
    <property type="entry name" value="PseG"/>
</dbReference>
<proteinExistence type="predicted"/>
<sequence>MEMKTEDLLGKDKTLIIRADANSKIGIGHVMRCLALAQEWMDRGGRAIVVGKIANTTLVKKIRNLGLEYEPIDVSYPDSENDAQILLQVAKSAPAGSWIVLDGYFLDTIYQKRIRKNHPNTLVIDDCHHLKKYDAAVILNQNLGAETIVYNVNENAIVLAGSKYVLLRKEFRTSTAKHPVTANDGHISVLVSMGGADALNVSLTILQALQALGNKIELTLVVGPAYPHRHSLDHFAQNSTFNFNIKSNVENMAELIAENDIIIGAGGSSCWEVCSIGRPLVIITTADNQIRISEKLEEAAAAVYLGSAEKIDHETIYHAVKFLVKDTGKRQELSRKALEIFDNKGVSRVVDILVE</sequence>
<feature type="active site" description="Proton acceptor" evidence="1">
    <location>
        <position position="29"/>
    </location>
</feature>
<dbReference type="Pfam" id="PF04101">
    <property type="entry name" value="Glyco_tran_28_C"/>
    <property type="match status" value="1"/>
</dbReference>
<reference evidence="4 5" key="1">
    <citation type="submission" date="2009-06" db="EMBL/GenBank/DDBJ databases">
        <title>Complete sequence of Desulfovibrio salexigens DSM 2638.</title>
        <authorList>
            <consortium name="US DOE Joint Genome Institute"/>
            <person name="Lucas S."/>
            <person name="Copeland A."/>
            <person name="Lapidus A."/>
            <person name="Glavina del Rio T."/>
            <person name="Tice H."/>
            <person name="Bruce D."/>
            <person name="Goodwin L."/>
            <person name="Pitluck S."/>
            <person name="Munk A.C."/>
            <person name="Brettin T."/>
            <person name="Detter J.C."/>
            <person name="Han C."/>
            <person name="Tapia R."/>
            <person name="Larimer F."/>
            <person name="Land M."/>
            <person name="Hauser L."/>
            <person name="Kyrpides N."/>
            <person name="Anderson I."/>
            <person name="Wall J.D."/>
            <person name="Arkin A.P."/>
            <person name="Dehal P."/>
            <person name="Chivian D."/>
            <person name="Giles B."/>
            <person name="Hazen T.C."/>
        </authorList>
    </citation>
    <scope>NUCLEOTIDE SEQUENCE [LARGE SCALE GENOMIC DNA]</scope>
    <source>
        <strain evidence="5">ATCC 14822 / DSM 2638 / NCIMB 8403 / VKM B-1763</strain>
    </source>
</reference>
<dbReference type="HOGENOM" id="CLU_023406_1_0_7"/>
<keyword evidence="4" id="KW-0808">Transferase</keyword>
<dbReference type="Proteomes" id="UP000002601">
    <property type="component" value="Chromosome"/>
</dbReference>
<dbReference type="OrthoDB" id="9788924at2"/>
<evidence type="ECO:0000313" key="4">
    <source>
        <dbReference type="EMBL" id="ACS81679.1"/>
    </source>
</evidence>
<evidence type="ECO:0000256" key="2">
    <source>
        <dbReference type="PIRSR" id="PIRSR620023-2"/>
    </source>
</evidence>
<feature type="binding site" evidence="2">
    <location>
        <position position="272"/>
    </location>
    <ligand>
        <name>substrate</name>
    </ligand>
</feature>
<dbReference type="AlphaFoldDB" id="C6BTJ8"/>
<dbReference type="NCBIfam" id="TIGR03590">
    <property type="entry name" value="PseG"/>
    <property type="match status" value="1"/>
</dbReference>
<dbReference type="PANTHER" id="PTHR21015">
    <property type="entry name" value="UDP-N-ACETYLGLUCOSAMINE--N-ACETYLMURAMYL-(PENTAPEPTIDE) PYROPHOSPHORYL-UNDECAPRENOL N-ACETYLGLUCOSAMINE TRANSFERASE 1"/>
    <property type="match status" value="1"/>
</dbReference>
<dbReference type="KEGG" id="dsa:Desal_3633"/>
<feature type="binding site" evidence="2">
    <location>
        <position position="168"/>
    </location>
    <ligand>
        <name>substrate</name>
    </ligand>
</feature>
<accession>C6BTJ8</accession>
<evidence type="ECO:0000256" key="1">
    <source>
        <dbReference type="PIRSR" id="PIRSR620023-1"/>
    </source>
</evidence>
<keyword evidence="5" id="KW-1185">Reference proteome</keyword>
<dbReference type="Gene3D" id="3.40.50.11190">
    <property type="match status" value="1"/>
</dbReference>
<name>C6BTJ8_MARSD</name>
<dbReference type="eggNOG" id="COG3980">
    <property type="taxonomic scope" value="Bacteria"/>
</dbReference>
<dbReference type="PANTHER" id="PTHR21015:SF22">
    <property type="entry name" value="GLYCOSYLTRANSFERASE"/>
    <property type="match status" value="1"/>
</dbReference>